<gene>
    <name evidence="3" type="ORF">PU560_00925</name>
</gene>
<reference evidence="3" key="1">
    <citation type="submission" date="2023-02" db="EMBL/GenBank/DDBJ databases">
        <title>Georgenia sp.10Sc9-8, isolated from a soil sample collected from the Taklamakan desert.</title>
        <authorList>
            <person name="Liu S."/>
        </authorList>
    </citation>
    <scope>NUCLEOTIDE SEQUENCE</scope>
    <source>
        <strain evidence="3">10Sc9-8</strain>
    </source>
</reference>
<dbReference type="InterPro" id="IPR048641">
    <property type="entry name" value="RlmN_N"/>
</dbReference>
<organism evidence="3 4">
    <name type="scientific">Georgenia halotolerans</name>
    <dbReference type="NCBI Taxonomy" id="3028317"/>
    <lineage>
        <taxon>Bacteria</taxon>
        <taxon>Bacillati</taxon>
        <taxon>Actinomycetota</taxon>
        <taxon>Actinomycetes</taxon>
        <taxon>Micrococcales</taxon>
        <taxon>Bogoriellaceae</taxon>
        <taxon>Georgenia</taxon>
    </lineage>
</organism>
<dbReference type="Proteomes" id="UP001165561">
    <property type="component" value="Unassembled WGS sequence"/>
</dbReference>
<feature type="compositionally biased region" description="Low complexity" evidence="1">
    <location>
        <begin position="1"/>
        <end position="17"/>
    </location>
</feature>
<feature type="compositionally biased region" description="Basic and acidic residues" evidence="1">
    <location>
        <begin position="41"/>
        <end position="51"/>
    </location>
</feature>
<feature type="non-terminal residue" evidence="3">
    <location>
        <position position="131"/>
    </location>
</feature>
<keyword evidence="4" id="KW-1185">Reference proteome</keyword>
<evidence type="ECO:0000313" key="4">
    <source>
        <dbReference type="Proteomes" id="UP001165561"/>
    </source>
</evidence>
<sequence>MEPTTADRPAAADPAPAESLDPAHRPQLSFTARRRGKPPRHLADLDRTERARVVQDAGMPAFRAEQVARHYFSHLTRDPADMSDLPAAVRADLTDTLLPELVTRVRDISADGGATVKSLWSLFDGAKVESV</sequence>
<evidence type="ECO:0000259" key="2">
    <source>
        <dbReference type="Pfam" id="PF21016"/>
    </source>
</evidence>
<protein>
    <submittedName>
        <fullName evidence="3">23S rRNA (Adenine(2503)-C(2))-methyltransferase RlmN</fullName>
    </submittedName>
</protein>
<proteinExistence type="predicted"/>
<evidence type="ECO:0000313" key="3">
    <source>
        <dbReference type="EMBL" id="MDD9205024.1"/>
    </source>
</evidence>
<feature type="region of interest" description="Disordered" evidence="1">
    <location>
        <begin position="1"/>
        <end position="51"/>
    </location>
</feature>
<name>A0ABT5TSH7_9MICO</name>
<feature type="domain" description="Dual-specificity RNA methyltransferase RlmN N-terminal" evidence="2">
    <location>
        <begin position="42"/>
        <end position="95"/>
    </location>
</feature>
<accession>A0ABT5TSH7</accession>
<evidence type="ECO:0000256" key="1">
    <source>
        <dbReference type="SAM" id="MobiDB-lite"/>
    </source>
</evidence>
<comment type="caution">
    <text evidence="3">The sequence shown here is derived from an EMBL/GenBank/DDBJ whole genome shotgun (WGS) entry which is preliminary data.</text>
</comment>
<dbReference type="Gene3D" id="1.10.150.530">
    <property type="match status" value="1"/>
</dbReference>
<dbReference type="EMBL" id="JARACI010000195">
    <property type="protein sequence ID" value="MDD9205024.1"/>
    <property type="molecule type" value="Genomic_DNA"/>
</dbReference>
<dbReference type="Pfam" id="PF21016">
    <property type="entry name" value="RlmN_N"/>
    <property type="match status" value="1"/>
</dbReference>